<evidence type="ECO:0000313" key="3">
    <source>
        <dbReference type="EMBL" id="CAE8684939.1"/>
    </source>
</evidence>
<gene>
    <name evidence="3" type="ORF">PGLA2088_LOCUS24206</name>
</gene>
<comment type="caution">
    <text evidence="3">The sequence shown here is derived from an EMBL/GenBank/DDBJ whole genome shotgun (WGS) entry which is preliminary data.</text>
</comment>
<feature type="compositionally biased region" description="Low complexity" evidence="1">
    <location>
        <begin position="90"/>
        <end position="120"/>
    </location>
</feature>
<dbReference type="Proteomes" id="UP000626109">
    <property type="component" value="Unassembled WGS sequence"/>
</dbReference>
<feature type="transmembrane region" description="Helical" evidence="2">
    <location>
        <begin position="31"/>
        <end position="55"/>
    </location>
</feature>
<evidence type="ECO:0000313" key="4">
    <source>
        <dbReference type="Proteomes" id="UP000626109"/>
    </source>
</evidence>
<keyword evidence="2" id="KW-1133">Transmembrane helix</keyword>
<evidence type="ECO:0000256" key="2">
    <source>
        <dbReference type="SAM" id="Phobius"/>
    </source>
</evidence>
<keyword evidence="2" id="KW-0472">Membrane</keyword>
<evidence type="ECO:0000256" key="1">
    <source>
        <dbReference type="SAM" id="MobiDB-lite"/>
    </source>
</evidence>
<sequence>MASCHNPQTPWPPKSALTAHVQSSIPTKNKLIVLLLDCFLVVLVVVVFVATSYLLSTVLRSGTCSELHDRNGVVNNKKNNNHNHNHNHNHNNNNNNNTHNNNNTNTNNTTTNNNKKTLKK</sequence>
<dbReference type="EMBL" id="CAJNNW010026388">
    <property type="protein sequence ID" value="CAE8684939.1"/>
    <property type="molecule type" value="Genomic_DNA"/>
</dbReference>
<organism evidence="3 4">
    <name type="scientific">Polarella glacialis</name>
    <name type="common">Dinoflagellate</name>
    <dbReference type="NCBI Taxonomy" id="89957"/>
    <lineage>
        <taxon>Eukaryota</taxon>
        <taxon>Sar</taxon>
        <taxon>Alveolata</taxon>
        <taxon>Dinophyceae</taxon>
        <taxon>Suessiales</taxon>
        <taxon>Suessiaceae</taxon>
        <taxon>Polarella</taxon>
    </lineage>
</organism>
<protein>
    <submittedName>
        <fullName evidence="3">Uncharacterized protein</fullName>
    </submittedName>
</protein>
<name>A0A813JST6_POLGL</name>
<accession>A0A813JST6</accession>
<reference evidence="3" key="1">
    <citation type="submission" date="2021-02" db="EMBL/GenBank/DDBJ databases">
        <authorList>
            <person name="Dougan E. K."/>
            <person name="Rhodes N."/>
            <person name="Thang M."/>
            <person name="Chan C."/>
        </authorList>
    </citation>
    <scope>NUCLEOTIDE SEQUENCE</scope>
</reference>
<feature type="compositionally biased region" description="Basic residues" evidence="1">
    <location>
        <begin position="79"/>
        <end position="89"/>
    </location>
</feature>
<keyword evidence="2" id="KW-0812">Transmembrane</keyword>
<feature type="region of interest" description="Disordered" evidence="1">
    <location>
        <begin position="68"/>
        <end position="120"/>
    </location>
</feature>
<proteinExistence type="predicted"/>
<dbReference type="AlphaFoldDB" id="A0A813JST6"/>